<dbReference type="InterPro" id="IPR003439">
    <property type="entry name" value="ABC_transporter-like_ATP-bd"/>
</dbReference>
<evidence type="ECO:0000313" key="15">
    <source>
        <dbReference type="Proteomes" id="UP001061302"/>
    </source>
</evidence>
<sequence length="578" mass="63326">MTSRQLYFRVLGHVKPYWPMIAFNMLCLIAAAAVDAGLSMLLKPLIDKNLNPDTLAAGAAWVIPAQIVGLAVLRMLSNFGNEYTGNWITTRVVCDLRDLMFQRAIHMPVRFFDQTSAGVLLSRITYDVNQIMLAGVQVLTTLVRDSLSVVFFLGVMLYHDWRLTLLCLVLIPVVVASIRIVGKRQRRLARESQGSMGQMTSMLSEAFSGQRVVKIFAGQAYEQRRFAKINNQLRLVNVKQTATSSLNSSLIMLVIGITLAGIIYFASLRAQDGALTAGAFVSFISAMMLMQQPIKSLTKLNEQLHKGLAAAESVFGVLDAEVEPDQGTRPLARARGELTLERVSFRYETAERNALDAVSLQIAPGETVALVGSSGSGKTTLANLLPRFYDVAHGRILLDGVPLADYRLADLRRQVALVSQDVVLFNDSVTANIAYGDPQPDPERVRAAAEAAYALEFIEALPQGFETPLGENGTRLSGGQRQRLAIARAIYKDAPLLILDEATSALDTESERKVQAALENLMKSRTTVVIAHRLSTIENADRILVLRQGRVIESGRHAELLAQGGVYAQMHAVQFSEG</sequence>
<dbReference type="Gene3D" id="3.40.50.300">
    <property type="entry name" value="P-loop containing nucleotide triphosphate hydrolases"/>
    <property type="match status" value="1"/>
</dbReference>
<gene>
    <name evidence="14" type="primary">msbA</name>
    <name evidence="14" type="ORF">N8I74_00745</name>
</gene>
<evidence type="ECO:0000256" key="2">
    <source>
        <dbReference type="ARBA" id="ARBA00022448"/>
    </source>
</evidence>
<evidence type="ECO:0000256" key="5">
    <source>
        <dbReference type="ARBA" id="ARBA00022741"/>
    </source>
</evidence>
<evidence type="ECO:0000259" key="12">
    <source>
        <dbReference type="PROSITE" id="PS50893"/>
    </source>
</evidence>
<dbReference type="PROSITE" id="PS50893">
    <property type="entry name" value="ABC_TRANSPORTER_2"/>
    <property type="match status" value="1"/>
</dbReference>
<keyword evidence="5" id="KW-0547">Nucleotide-binding</keyword>
<keyword evidence="4 11" id="KW-0812">Transmembrane</keyword>
<dbReference type="Proteomes" id="UP001061302">
    <property type="component" value="Chromosome"/>
</dbReference>
<feature type="transmembrane region" description="Helical" evidence="11">
    <location>
        <begin position="54"/>
        <end position="73"/>
    </location>
</feature>
<dbReference type="SMART" id="SM00382">
    <property type="entry name" value="AAA"/>
    <property type="match status" value="1"/>
</dbReference>
<dbReference type="PROSITE" id="PS50929">
    <property type="entry name" value="ABC_TM1F"/>
    <property type="match status" value="1"/>
</dbReference>
<feature type="domain" description="ABC transporter" evidence="12">
    <location>
        <begin position="338"/>
        <end position="573"/>
    </location>
</feature>
<dbReference type="NCBIfam" id="TIGR02203">
    <property type="entry name" value="MsbA_lipidA"/>
    <property type="match status" value="1"/>
</dbReference>
<evidence type="ECO:0000256" key="1">
    <source>
        <dbReference type="ARBA" id="ARBA00004651"/>
    </source>
</evidence>
<evidence type="ECO:0000256" key="10">
    <source>
        <dbReference type="ARBA" id="ARBA00023136"/>
    </source>
</evidence>
<organism evidence="14 15">
    <name type="scientific">Chitiniphilus purpureus</name>
    <dbReference type="NCBI Taxonomy" id="2981137"/>
    <lineage>
        <taxon>Bacteria</taxon>
        <taxon>Pseudomonadati</taxon>
        <taxon>Pseudomonadota</taxon>
        <taxon>Betaproteobacteria</taxon>
        <taxon>Neisseriales</taxon>
        <taxon>Chitinibacteraceae</taxon>
        <taxon>Chitiniphilus</taxon>
    </lineage>
</organism>
<dbReference type="InterPro" id="IPR003593">
    <property type="entry name" value="AAA+_ATPase"/>
</dbReference>
<dbReference type="PROSITE" id="PS00211">
    <property type="entry name" value="ABC_TRANSPORTER_1"/>
    <property type="match status" value="1"/>
</dbReference>
<dbReference type="CDD" id="cd18552">
    <property type="entry name" value="ABC_6TM_MsbA_like"/>
    <property type="match status" value="1"/>
</dbReference>
<dbReference type="InterPro" id="IPR036640">
    <property type="entry name" value="ABC1_TM_sf"/>
</dbReference>
<feature type="transmembrane region" description="Helical" evidence="11">
    <location>
        <begin position="249"/>
        <end position="267"/>
    </location>
</feature>
<dbReference type="Pfam" id="PF00664">
    <property type="entry name" value="ABC_membrane"/>
    <property type="match status" value="1"/>
</dbReference>
<proteinExistence type="predicted"/>
<dbReference type="Gene3D" id="1.20.1560.10">
    <property type="entry name" value="ABC transporter type 1, transmembrane domain"/>
    <property type="match status" value="1"/>
</dbReference>
<keyword evidence="2" id="KW-0813">Transport</keyword>
<accession>A0ABY6DR61</accession>
<feature type="domain" description="ABC transmembrane type-1" evidence="13">
    <location>
        <begin position="25"/>
        <end position="306"/>
    </location>
</feature>
<keyword evidence="10 11" id="KW-0472">Membrane</keyword>
<protein>
    <submittedName>
        <fullName evidence="14">Lipid A export permease/ATP-binding protein MsbA</fullName>
    </submittedName>
</protein>
<dbReference type="SUPFAM" id="SSF90123">
    <property type="entry name" value="ABC transporter transmembrane region"/>
    <property type="match status" value="1"/>
</dbReference>
<dbReference type="SUPFAM" id="SSF52540">
    <property type="entry name" value="P-loop containing nucleoside triphosphate hydrolases"/>
    <property type="match status" value="1"/>
</dbReference>
<evidence type="ECO:0000256" key="7">
    <source>
        <dbReference type="ARBA" id="ARBA00022967"/>
    </source>
</evidence>
<evidence type="ECO:0000256" key="9">
    <source>
        <dbReference type="ARBA" id="ARBA00023055"/>
    </source>
</evidence>
<dbReference type="PANTHER" id="PTHR43394">
    <property type="entry name" value="ATP-DEPENDENT PERMEASE MDL1, MITOCHONDRIAL"/>
    <property type="match status" value="1"/>
</dbReference>
<keyword evidence="8 11" id="KW-1133">Transmembrane helix</keyword>
<evidence type="ECO:0000259" key="13">
    <source>
        <dbReference type="PROSITE" id="PS50929"/>
    </source>
</evidence>
<dbReference type="InterPro" id="IPR017871">
    <property type="entry name" value="ABC_transporter-like_CS"/>
</dbReference>
<feature type="transmembrane region" description="Helical" evidence="11">
    <location>
        <begin position="163"/>
        <end position="182"/>
    </location>
</feature>
<dbReference type="InterPro" id="IPR011917">
    <property type="entry name" value="ABC_transpr_lipidA"/>
</dbReference>
<dbReference type="RefSeq" id="WP_263124990.1">
    <property type="nucleotide sequence ID" value="NZ_CP106753.1"/>
</dbReference>
<feature type="transmembrane region" description="Helical" evidence="11">
    <location>
        <begin position="21"/>
        <end position="42"/>
    </location>
</feature>
<dbReference type="EMBL" id="CP106753">
    <property type="protein sequence ID" value="UXY15576.1"/>
    <property type="molecule type" value="Genomic_DNA"/>
</dbReference>
<evidence type="ECO:0000256" key="8">
    <source>
        <dbReference type="ARBA" id="ARBA00022989"/>
    </source>
</evidence>
<reference evidence="14" key="1">
    <citation type="submission" date="2022-10" db="EMBL/GenBank/DDBJ databases">
        <title>Chitiniphilus purpureus sp. nov., a novel chitin-degrading bacterium isolated from crawfish pond sediment.</title>
        <authorList>
            <person name="Li K."/>
        </authorList>
    </citation>
    <scope>NUCLEOTIDE SEQUENCE</scope>
    <source>
        <strain evidence="14">CD1</strain>
    </source>
</reference>
<evidence type="ECO:0000256" key="3">
    <source>
        <dbReference type="ARBA" id="ARBA00022475"/>
    </source>
</evidence>
<evidence type="ECO:0000256" key="6">
    <source>
        <dbReference type="ARBA" id="ARBA00022840"/>
    </source>
</evidence>
<dbReference type="InterPro" id="IPR011527">
    <property type="entry name" value="ABC1_TM_dom"/>
</dbReference>
<dbReference type="Pfam" id="PF00005">
    <property type="entry name" value="ABC_tran"/>
    <property type="match status" value="1"/>
</dbReference>
<keyword evidence="3" id="KW-1003">Cell membrane</keyword>
<name>A0ABY6DR61_9NEIS</name>
<keyword evidence="7" id="KW-1278">Translocase</keyword>
<keyword evidence="9" id="KW-0445">Lipid transport</keyword>
<evidence type="ECO:0000313" key="14">
    <source>
        <dbReference type="EMBL" id="UXY15576.1"/>
    </source>
</evidence>
<evidence type="ECO:0000256" key="11">
    <source>
        <dbReference type="SAM" id="Phobius"/>
    </source>
</evidence>
<keyword evidence="15" id="KW-1185">Reference proteome</keyword>
<evidence type="ECO:0000256" key="4">
    <source>
        <dbReference type="ARBA" id="ARBA00022692"/>
    </source>
</evidence>
<keyword evidence="6" id="KW-0067">ATP-binding</keyword>
<dbReference type="InterPro" id="IPR039421">
    <property type="entry name" value="Type_1_exporter"/>
</dbReference>
<dbReference type="PANTHER" id="PTHR43394:SF1">
    <property type="entry name" value="ATP-BINDING CASSETTE SUB-FAMILY B MEMBER 10, MITOCHONDRIAL"/>
    <property type="match status" value="1"/>
</dbReference>
<comment type="subcellular location">
    <subcellularLocation>
        <location evidence="1">Cell membrane</location>
        <topology evidence="1">Multi-pass membrane protein</topology>
    </subcellularLocation>
</comment>
<dbReference type="InterPro" id="IPR027417">
    <property type="entry name" value="P-loop_NTPase"/>
</dbReference>